<feature type="domain" description="Lysine-2,3-aminomutase C-terminal" evidence="12">
    <location>
        <begin position="370"/>
        <end position="395"/>
    </location>
</feature>
<dbReference type="PANTHER" id="PTHR30538">
    <property type="entry name" value="LYSINE 2,3-AMINOMUTASE-RELATED"/>
    <property type="match status" value="1"/>
</dbReference>
<dbReference type="SUPFAM" id="SSF102114">
    <property type="entry name" value="Radical SAM enzymes"/>
    <property type="match status" value="1"/>
</dbReference>
<evidence type="ECO:0000256" key="10">
    <source>
        <dbReference type="ARBA" id="ARBA00023235"/>
    </source>
</evidence>
<dbReference type="EMBL" id="SJPH01000002">
    <property type="protein sequence ID" value="TWT47834.1"/>
    <property type="molecule type" value="Genomic_DNA"/>
</dbReference>
<evidence type="ECO:0000256" key="7">
    <source>
        <dbReference type="ARBA" id="ARBA00022898"/>
    </source>
</evidence>
<dbReference type="InterPro" id="IPR003739">
    <property type="entry name" value="Lys_aminomutase/Glu_NH3_mut"/>
</dbReference>
<dbReference type="Pfam" id="PF12544">
    <property type="entry name" value="LAM_C"/>
    <property type="match status" value="1"/>
</dbReference>
<evidence type="ECO:0000256" key="6">
    <source>
        <dbReference type="ARBA" id="ARBA00022723"/>
    </source>
</evidence>
<dbReference type="InterPro" id="IPR058240">
    <property type="entry name" value="rSAM_sf"/>
</dbReference>
<dbReference type="GO" id="GO:0046872">
    <property type="term" value="F:metal ion binding"/>
    <property type="evidence" value="ECO:0007669"/>
    <property type="project" value="UniProtKB-KW"/>
</dbReference>
<accession>A0A5C5WB59</accession>
<dbReference type="AlphaFoldDB" id="A0A5C5WB59"/>
<protein>
    <submittedName>
        <fullName evidence="13">L-lysine 2,3-aminomutase</fullName>
        <ecNumber evidence="13">5.4.3.2</ecNumber>
    </submittedName>
</protein>
<evidence type="ECO:0000256" key="1">
    <source>
        <dbReference type="ARBA" id="ARBA00001933"/>
    </source>
</evidence>
<dbReference type="EC" id="5.4.3.2" evidence="13"/>
<gene>
    <name evidence="13" type="primary">kamA</name>
    <name evidence="13" type="ORF">Pla111_14590</name>
</gene>
<dbReference type="InterPro" id="IPR013785">
    <property type="entry name" value="Aldolase_TIM"/>
</dbReference>
<keyword evidence="8" id="KW-0408">Iron</keyword>
<dbReference type="SFLD" id="SFLDS00029">
    <property type="entry name" value="Radical_SAM"/>
    <property type="match status" value="1"/>
</dbReference>
<dbReference type="InterPro" id="IPR025895">
    <property type="entry name" value="LAM_C_dom"/>
</dbReference>
<dbReference type="SFLD" id="SFLDG01070">
    <property type="entry name" value="PLP-dependent"/>
    <property type="match status" value="1"/>
</dbReference>
<evidence type="ECO:0000313" key="13">
    <source>
        <dbReference type="EMBL" id="TWT47834.1"/>
    </source>
</evidence>
<evidence type="ECO:0000256" key="4">
    <source>
        <dbReference type="ARBA" id="ARBA00022485"/>
    </source>
</evidence>
<evidence type="ECO:0000256" key="3">
    <source>
        <dbReference type="ARBA" id="ARBA00008703"/>
    </source>
</evidence>
<dbReference type="PANTHER" id="PTHR30538:SF0">
    <property type="entry name" value="L-LYSINE 2,3-AMINOMUTASE AQ_1632-RELATED"/>
    <property type="match status" value="1"/>
</dbReference>
<evidence type="ECO:0000256" key="11">
    <source>
        <dbReference type="PIRSR" id="PIRSR603739-50"/>
    </source>
</evidence>
<comment type="cofactor">
    <cofactor evidence="2">
        <name>[4Fe-4S] cluster</name>
        <dbReference type="ChEBI" id="CHEBI:49883"/>
    </cofactor>
</comment>
<sequence length="477" mass="53940">MIRHTTTPVVTPLSIGPSAAASAPQLHREFRTDEFWRDIPGWSDVTEAEFGNHLWQSKNSVINLKQVRQVLGTRVPDSFFTDVEAGLRKAPMNIRITPYVFALIDWDNPTDDPLRKQFLPLGSQMLPDHPFYLADSLAEDTDAPVPMLTHRYPDKVLFLPLTTCPVYCSYCTRSRIIGGSTETVEKDTYGANKEKWEAAFEYLRQSPQVEDVVISGGDAFNMTATHLTHIGENLLAIPHIRRLRVATKGIAILPQKILTDDKWVGAFLAIHKRAHEMGKQVYIHTHFSSPREITKWSAMAMQRLYAEHVIVRNQAVLQAGVNDKIETLSLLTKQLSWMNLQPYYVYQHDMVPGCEHLRTPLGVGIELEKQLRGTTAGFHVPTFVCDAPGGGGKRHIASHEHYNPETGVSVWRAPRVKPGRLFLYFDPLHALSPEMQKRWTVQAEREAMVRDAIHQVEPNLGGEQAKMIEDLLQIAVH</sequence>
<keyword evidence="10 13" id="KW-0413">Isomerase</keyword>
<keyword evidence="14" id="KW-1185">Reference proteome</keyword>
<evidence type="ECO:0000256" key="8">
    <source>
        <dbReference type="ARBA" id="ARBA00023004"/>
    </source>
</evidence>
<dbReference type="GO" id="GO:0051539">
    <property type="term" value="F:4 iron, 4 sulfur cluster binding"/>
    <property type="evidence" value="ECO:0007669"/>
    <property type="project" value="UniProtKB-KW"/>
</dbReference>
<keyword evidence="7 11" id="KW-0663">Pyridoxal phosphate</keyword>
<dbReference type="InterPro" id="IPR007197">
    <property type="entry name" value="rSAM"/>
</dbReference>
<organism evidence="13 14">
    <name type="scientific">Botrimarina hoheduenensis</name>
    <dbReference type="NCBI Taxonomy" id="2528000"/>
    <lineage>
        <taxon>Bacteria</taxon>
        <taxon>Pseudomonadati</taxon>
        <taxon>Planctomycetota</taxon>
        <taxon>Planctomycetia</taxon>
        <taxon>Pirellulales</taxon>
        <taxon>Lacipirellulaceae</taxon>
        <taxon>Botrimarina</taxon>
    </lineage>
</organism>
<evidence type="ECO:0000256" key="9">
    <source>
        <dbReference type="ARBA" id="ARBA00023014"/>
    </source>
</evidence>
<reference evidence="13 14" key="1">
    <citation type="submission" date="2019-02" db="EMBL/GenBank/DDBJ databases">
        <title>Deep-cultivation of Planctomycetes and their phenomic and genomic characterization uncovers novel biology.</title>
        <authorList>
            <person name="Wiegand S."/>
            <person name="Jogler M."/>
            <person name="Boedeker C."/>
            <person name="Pinto D."/>
            <person name="Vollmers J."/>
            <person name="Rivas-Marin E."/>
            <person name="Kohn T."/>
            <person name="Peeters S.H."/>
            <person name="Heuer A."/>
            <person name="Rast P."/>
            <person name="Oberbeckmann S."/>
            <person name="Bunk B."/>
            <person name="Jeske O."/>
            <person name="Meyerdierks A."/>
            <person name="Storesund J.E."/>
            <person name="Kallscheuer N."/>
            <person name="Luecker S."/>
            <person name="Lage O.M."/>
            <person name="Pohl T."/>
            <person name="Merkel B.J."/>
            <person name="Hornburger P."/>
            <person name="Mueller R.-W."/>
            <person name="Bruemmer F."/>
            <person name="Labrenz M."/>
            <person name="Spormann A.M."/>
            <person name="Op Den Camp H."/>
            <person name="Overmann J."/>
            <person name="Amann R."/>
            <person name="Jetten M.S.M."/>
            <person name="Mascher T."/>
            <person name="Medema M.H."/>
            <person name="Devos D.P."/>
            <person name="Kaster A.-K."/>
            <person name="Ovreas L."/>
            <person name="Rohde M."/>
            <person name="Galperin M.Y."/>
            <person name="Jogler C."/>
        </authorList>
    </citation>
    <scope>NUCLEOTIDE SEQUENCE [LARGE SCALE GENOMIC DNA]</scope>
    <source>
        <strain evidence="13 14">Pla111</strain>
    </source>
</reference>
<evidence type="ECO:0000259" key="12">
    <source>
        <dbReference type="Pfam" id="PF12544"/>
    </source>
</evidence>
<evidence type="ECO:0000313" key="14">
    <source>
        <dbReference type="Proteomes" id="UP000318995"/>
    </source>
</evidence>
<dbReference type="RefSeq" id="WP_197524827.1">
    <property type="nucleotide sequence ID" value="NZ_SJPH01000002.1"/>
</dbReference>
<name>A0A5C5WB59_9BACT</name>
<feature type="modified residue" description="N6-(pyridoxal phosphate)lysine" evidence="11">
    <location>
        <position position="393"/>
    </location>
</feature>
<dbReference type="Proteomes" id="UP000318995">
    <property type="component" value="Unassembled WGS sequence"/>
</dbReference>
<evidence type="ECO:0000256" key="5">
    <source>
        <dbReference type="ARBA" id="ARBA00022691"/>
    </source>
</evidence>
<evidence type="ECO:0000256" key="2">
    <source>
        <dbReference type="ARBA" id="ARBA00001966"/>
    </source>
</evidence>
<proteinExistence type="inferred from homology"/>
<keyword evidence="6" id="KW-0479">Metal-binding</keyword>
<comment type="similarity">
    <text evidence="3">Belongs to the radical SAM superfamily. KamA family.</text>
</comment>
<dbReference type="Gene3D" id="3.20.20.70">
    <property type="entry name" value="Aldolase class I"/>
    <property type="match status" value="1"/>
</dbReference>
<keyword evidence="9" id="KW-0411">Iron-sulfur</keyword>
<dbReference type="GO" id="GO:0050066">
    <property type="term" value="F:L-lysine 2,3-aminomutase activity"/>
    <property type="evidence" value="ECO:0007669"/>
    <property type="project" value="UniProtKB-EC"/>
</dbReference>
<dbReference type="NCBIfam" id="TIGR00238">
    <property type="entry name" value="KamA family radical SAM protein"/>
    <property type="match status" value="1"/>
</dbReference>
<keyword evidence="5" id="KW-0949">S-adenosyl-L-methionine</keyword>
<keyword evidence="4" id="KW-0004">4Fe-4S</keyword>
<comment type="cofactor">
    <cofactor evidence="1 11">
        <name>pyridoxal 5'-phosphate</name>
        <dbReference type="ChEBI" id="CHEBI:597326"/>
    </cofactor>
</comment>
<comment type="caution">
    <text evidence="13">The sequence shown here is derived from an EMBL/GenBank/DDBJ whole genome shotgun (WGS) entry which is preliminary data.</text>
</comment>